<keyword evidence="11" id="KW-1185">Reference proteome</keyword>
<dbReference type="FunFam" id="3.40.1160.10:FF:000006">
    <property type="entry name" value="Glutamate 5-kinase"/>
    <property type="match status" value="1"/>
</dbReference>
<comment type="function">
    <text evidence="8">Catalyzes the transfer of a phosphate group to glutamate to form L-glutamate 5-phosphate.</text>
</comment>
<keyword evidence="3 8" id="KW-0641">Proline biosynthesis</keyword>
<organism evidence="10 11">
    <name type="scientific">Stieleria marina</name>
    <dbReference type="NCBI Taxonomy" id="1930275"/>
    <lineage>
        <taxon>Bacteria</taxon>
        <taxon>Pseudomonadati</taxon>
        <taxon>Planctomycetota</taxon>
        <taxon>Planctomycetia</taxon>
        <taxon>Pirellulales</taxon>
        <taxon>Pirellulaceae</taxon>
        <taxon>Stieleria</taxon>
    </lineage>
</organism>
<dbReference type="HAMAP" id="MF_00456">
    <property type="entry name" value="ProB"/>
    <property type="match status" value="1"/>
</dbReference>
<evidence type="ECO:0000313" key="10">
    <source>
        <dbReference type="EMBL" id="QDT13605.1"/>
    </source>
</evidence>
<feature type="binding site" evidence="8">
    <location>
        <position position="164"/>
    </location>
    <ligand>
        <name>substrate</name>
    </ligand>
</feature>
<dbReference type="GO" id="GO:0004349">
    <property type="term" value="F:glutamate 5-kinase activity"/>
    <property type="evidence" value="ECO:0007669"/>
    <property type="project" value="UniProtKB-UniRule"/>
</dbReference>
<dbReference type="InterPro" id="IPR036393">
    <property type="entry name" value="AceGlu_kinase-like_sf"/>
</dbReference>
<keyword evidence="4 8" id="KW-0808">Transferase</keyword>
<comment type="similarity">
    <text evidence="8">Belongs to the glutamate 5-kinase family.</text>
</comment>
<keyword evidence="2 8" id="KW-0028">Amino-acid biosynthesis</keyword>
<evidence type="ECO:0000256" key="4">
    <source>
        <dbReference type="ARBA" id="ARBA00022679"/>
    </source>
</evidence>
<dbReference type="InterPro" id="IPR011529">
    <property type="entry name" value="Glu_5kinase"/>
</dbReference>
<dbReference type="InterPro" id="IPR041739">
    <property type="entry name" value="G5K_ProB"/>
</dbReference>
<dbReference type="NCBIfam" id="TIGR01027">
    <property type="entry name" value="proB"/>
    <property type="match status" value="1"/>
</dbReference>
<accession>A0A517P2K3</accession>
<dbReference type="PRINTS" id="PR00474">
    <property type="entry name" value="GLU5KINASE"/>
</dbReference>
<feature type="binding site" evidence="8">
    <location>
        <position position="23"/>
    </location>
    <ligand>
        <name>ATP</name>
        <dbReference type="ChEBI" id="CHEBI:30616"/>
    </ligand>
</feature>
<protein>
    <recommendedName>
        <fullName evidence="8">Glutamate 5-kinase</fullName>
        <ecNumber evidence="8">2.7.2.11</ecNumber>
    </recommendedName>
    <alternativeName>
        <fullName evidence="8">Gamma-glutamyl kinase</fullName>
        <shortName evidence="8">GK</shortName>
    </alternativeName>
</protein>
<evidence type="ECO:0000256" key="7">
    <source>
        <dbReference type="ARBA" id="ARBA00022840"/>
    </source>
</evidence>
<dbReference type="UniPathway" id="UPA00098">
    <property type="reaction ID" value="UER00359"/>
</dbReference>
<dbReference type="GO" id="GO:0005524">
    <property type="term" value="F:ATP binding"/>
    <property type="evidence" value="ECO:0007669"/>
    <property type="project" value="UniProtKB-KW"/>
</dbReference>
<dbReference type="PANTHER" id="PTHR43654">
    <property type="entry name" value="GLUTAMATE 5-KINASE"/>
    <property type="match status" value="1"/>
</dbReference>
<dbReference type="EMBL" id="CP036526">
    <property type="protein sequence ID" value="QDT13605.1"/>
    <property type="molecule type" value="Genomic_DNA"/>
</dbReference>
<feature type="binding site" evidence="8">
    <location>
        <position position="63"/>
    </location>
    <ligand>
        <name>substrate</name>
    </ligand>
</feature>
<evidence type="ECO:0000256" key="6">
    <source>
        <dbReference type="ARBA" id="ARBA00022777"/>
    </source>
</evidence>
<dbReference type="InterPro" id="IPR001057">
    <property type="entry name" value="Glu/AcGlu_kinase"/>
</dbReference>
<sequence>MPAPNTHVSRTQVIQNAQSVIVKVGTRVLTTAEGKLDRNRVNLLAAGLCRIAQTGRQTIMVSSGAVGAGIGKLGLDARPSGLSQLQAVAAVGQTDLIQAYESAISASGRHAAQVLLTRADLRRRTGYLHVRNALSQIHSFGAIAVVNENDSVAVGELMTTFGDNDRLAAELSGLLNNALLIILSDIDGLYDGSPSDPDSKCIDVVDSLDDSIFALAQDRTSTVSKGGMASKLAAAQIATSYGHSAIIGPGRDDTVLDKIMAGEKIGTLFVANDKSIRGRRRWIGNAAAVAGTLHLDAGAARAVRQTGSSLLAIGIKQVDGTFKRGSVVAIVDDQGNELARGLCNYPSDEVEKILGQASDQIAEILGHCPYENVVHRDNLTLNP</sequence>
<dbReference type="InterPro" id="IPR015947">
    <property type="entry name" value="PUA-like_sf"/>
</dbReference>
<reference evidence="10 11" key="1">
    <citation type="submission" date="2019-02" db="EMBL/GenBank/DDBJ databases">
        <title>Deep-cultivation of Planctomycetes and their phenomic and genomic characterization uncovers novel biology.</title>
        <authorList>
            <person name="Wiegand S."/>
            <person name="Jogler M."/>
            <person name="Boedeker C."/>
            <person name="Pinto D."/>
            <person name="Vollmers J."/>
            <person name="Rivas-Marin E."/>
            <person name="Kohn T."/>
            <person name="Peeters S.H."/>
            <person name="Heuer A."/>
            <person name="Rast P."/>
            <person name="Oberbeckmann S."/>
            <person name="Bunk B."/>
            <person name="Jeske O."/>
            <person name="Meyerdierks A."/>
            <person name="Storesund J.E."/>
            <person name="Kallscheuer N."/>
            <person name="Luecker S."/>
            <person name="Lage O.M."/>
            <person name="Pohl T."/>
            <person name="Merkel B.J."/>
            <person name="Hornburger P."/>
            <person name="Mueller R.-W."/>
            <person name="Bruemmer F."/>
            <person name="Labrenz M."/>
            <person name="Spormann A.M."/>
            <person name="Op den Camp H."/>
            <person name="Overmann J."/>
            <person name="Amann R."/>
            <person name="Jetten M.S.M."/>
            <person name="Mascher T."/>
            <person name="Medema M.H."/>
            <person name="Devos D.P."/>
            <person name="Kaster A.-K."/>
            <person name="Ovreas L."/>
            <person name="Rohde M."/>
            <person name="Galperin M.Y."/>
            <person name="Jogler C."/>
        </authorList>
    </citation>
    <scope>NUCLEOTIDE SEQUENCE [LARGE SCALE GENOMIC DNA]</scope>
    <source>
        <strain evidence="10 11">K23_9</strain>
    </source>
</reference>
<dbReference type="Proteomes" id="UP000319817">
    <property type="component" value="Chromosome"/>
</dbReference>
<dbReference type="SUPFAM" id="SSF53633">
    <property type="entry name" value="Carbamate kinase-like"/>
    <property type="match status" value="1"/>
</dbReference>
<feature type="binding site" evidence="8">
    <location>
        <begin position="184"/>
        <end position="185"/>
    </location>
    <ligand>
        <name>ATP</name>
        <dbReference type="ChEBI" id="CHEBI:30616"/>
    </ligand>
</feature>
<dbReference type="PROSITE" id="PS50890">
    <property type="entry name" value="PUA"/>
    <property type="match status" value="1"/>
</dbReference>
<dbReference type="SUPFAM" id="SSF88697">
    <property type="entry name" value="PUA domain-like"/>
    <property type="match status" value="1"/>
</dbReference>
<proteinExistence type="inferred from homology"/>
<dbReference type="AlphaFoldDB" id="A0A517P2K3"/>
<keyword evidence="1 8" id="KW-0963">Cytoplasm</keyword>
<comment type="subcellular location">
    <subcellularLocation>
        <location evidence="8">Cytoplasm</location>
    </subcellularLocation>
</comment>
<name>A0A517P2K3_9BACT</name>
<dbReference type="SMART" id="SM00359">
    <property type="entry name" value="PUA"/>
    <property type="match status" value="1"/>
</dbReference>
<evidence type="ECO:0000256" key="8">
    <source>
        <dbReference type="HAMAP-Rule" id="MF_00456"/>
    </source>
</evidence>
<dbReference type="PIRSF" id="PIRSF000729">
    <property type="entry name" value="GK"/>
    <property type="match status" value="1"/>
</dbReference>
<dbReference type="InterPro" id="IPR036974">
    <property type="entry name" value="PUA_sf"/>
</dbReference>
<feature type="binding site" evidence="8">
    <location>
        <position position="150"/>
    </location>
    <ligand>
        <name>substrate</name>
    </ligand>
</feature>
<dbReference type="GO" id="GO:0005829">
    <property type="term" value="C:cytosol"/>
    <property type="evidence" value="ECO:0007669"/>
    <property type="project" value="TreeGrafter"/>
</dbReference>
<dbReference type="Pfam" id="PF01472">
    <property type="entry name" value="PUA"/>
    <property type="match status" value="1"/>
</dbReference>
<dbReference type="InterPro" id="IPR019797">
    <property type="entry name" value="Glutamate_5-kinase_CS"/>
</dbReference>
<dbReference type="RefSeq" id="WP_145421310.1">
    <property type="nucleotide sequence ID" value="NZ_CP036526.1"/>
</dbReference>
<dbReference type="GO" id="GO:0003723">
    <property type="term" value="F:RNA binding"/>
    <property type="evidence" value="ECO:0007669"/>
    <property type="project" value="InterPro"/>
</dbReference>
<evidence type="ECO:0000256" key="2">
    <source>
        <dbReference type="ARBA" id="ARBA00022605"/>
    </source>
</evidence>
<dbReference type="CDD" id="cd04242">
    <property type="entry name" value="AAK_G5K_ProB"/>
    <property type="match status" value="1"/>
</dbReference>
<dbReference type="PANTHER" id="PTHR43654:SF1">
    <property type="entry name" value="ISOPENTENYL PHOSPHATE KINASE"/>
    <property type="match status" value="1"/>
</dbReference>
<dbReference type="EC" id="2.7.2.11" evidence="8"/>
<dbReference type="GO" id="GO:0055129">
    <property type="term" value="P:L-proline biosynthetic process"/>
    <property type="evidence" value="ECO:0007669"/>
    <property type="project" value="UniProtKB-UniRule"/>
</dbReference>
<dbReference type="Gene3D" id="2.30.130.10">
    <property type="entry name" value="PUA domain"/>
    <property type="match status" value="1"/>
</dbReference>
<dbReference type="OrthoDB" id="9804434at2"/>
<dbReference type="FunFam" id="2.30.130.10:FF:000007">
    <property type="entry name" value="Glutamate 5-kinase"/>
    <property type="match status" value="1"/>
</dbReference>
<gene>
    <name evidence="8 10" type="primary">proB</name>
    <name evidence="10" type="ORF">K239x_56250</name>
</gene>
<dbReference type="Gene3D" id="3.40.1160.10">
    <property type="entry name" value="Acetylglutamate kinase-like"/>
    <property type="match status" value="1"/>
</dbReference>
<comment type="pathway">
    <text evidence="8">Amino-acid biosynthesis; L-proline biosynthesis; L-glutamate 5-semialdehyde from L-glutamate: step 1/2.</text>
</comment>
<keyword evidence="5 8" id="KW-0547">Nucleotide-binding</keyword>
<dbReference type="Pfam" id="PF00696">
    <property type="entry name" value="AA_kinase"/>
    <property type="match status" value="1"/>
</dbReference>
<dbReference type="InterPro" id="IPR002478">
    <property type="entry name" value="PUA"/>
</dbReference>
<evidence type="ECO:0000313" key="11">
    <source>
        <dbReference type="Proteomes" id="UP000319817"/>
    </source>
</evidence>
<comment type="caution">
    <text evidence="8">Lacks conserved residue(s) required for the propagation of feature annotation.</text>
</comment>
<evidence type="ECO:0000259" key="9">
    <source>
        <dbReference type="SMART" id="SM00359"/>
    </source>
</evidence>
<comment type="catalytic activity">
    <reaction evidence="8">
        <text>L-glutamate + ATP = L-glutamyl 5-phosphate + ADP</text>
        <dbReference type="Rhea" id="RHEA:14877"/>
        <dbReference type="ChEBI" id="CHEBI:29985"/>
        <dbReference type="ChEBI" id="CHEBI:30616"/>
        <dbReference type="ChEBI" id="CHEBI:58274"/>
        <dbReference type="ChEBI" id="CHEBI:456216"/>
        <dbReference type="EC" id="2.7.2.11"/>
    </reaction>
</comment>
<dbReference type="InterPro" id="IPR005715">
    <property type="entry name" value="Glu_5kinase/COase_Synthase"/>
</dbReference>
<dbReference type="InterPro" id="IPR001048">
    <property type="entry name" value="Asp/Glu/Uridylate_kinase"/>
</dbReference>
<dbReference type="PROSITE" id="PS00902">
    <property type="entry name" value="GLUTAMATE_5_KINASE"/>
    <property type="match status" value="1"/>
</dbReference>
<keyword evidence="6 8" id="KW-0418">Kinase</keyword>
<keyword evidence="7 8" id="KW-0067">ATP-binding</keyword>
<evidence type="ECO:0000256" key="5">
    <source>
        <dbReference type="ARBA" id="ARBA00022741"/>
    </source>
</evidence>
<feature type="domain" description="PUA" evidence="9">
    <location>
        <begin position="291"/>
        <end position="365"/>
    </location>
</feature>
<evidence type="ECO:0000256" key="3">
    <source>
        <dbReference type="ARBA" id="ARBA00022650"/>
    </source>
</evidence>
<evidence type="ECO:0000256" key="1">
    <source>
        <dbReference type="ARBA" id="ARBA00022490"/>
    </source>
</evidence>
<dbReference type="CDD" id="cd21157">
    <property type="entry name" value="PUA_G5K"/>
    <property type="match status" value="1"/>
</dbReference>